<dbReference type="PROSITE" id="PS51257">
    <property type="entry name" value="PROKAR_LIPOPROTEIN"/>
    <property type="match status" value="1"/>
</dbReference>
<evidence type="ECO:0000313" key="3">
    <source>
        <dbReference type="Proteomes" id="UP001229952"/>
    </source>
</evidence>
<evidence type="ECO:0000256" key="1">
    <source>
        <dbReference type="SAM" id="SignalP"/>
    </source>
</evidence>
<keyword evidence="3" id="KW-1185">Reference proteome</keyword>
<organism evidence="2 3">
    <name type="scientific">Streptomyces laculatispora</name>
    <dbReference type="NCBI Taxonomy" id="887464"/>
    <lineage>
        <taxon>Bacteria</taxon>
        <taxon>Bacillati</taxon>
        <taxon>Actinomycetota</taxon>
        <taxon>Actinomycetes</taxon>
        <taxon>Kitasatosporales</taxon>
        <taxon>Streptomycetaceae</taxon>
        <taxon>Streptomyces</taxon>
    </lineage>
</organism>
<proteinExistence type="predicted"/>
<reference evidence="2 3" key="1">
    <citation type="submission" date="2023-03" db="EMBL/GenBank/DDBJ databases">
        <title>Isolation and description of six Streptomyces strains from soil environments, able to metabolize different microbial glucans.</title>
        <authorList>
            <person name="Widen T."/>
            <person name="Larsbrink J."/>
        </authorList>
    </citation>
    <scope>NUCLEOTIDE SEQUENCE [LARGE SCALE GENOMIC DNA]</scope>
    <source>
        <strain evidence="2 3">Mut2</strain>
    </source>
</reference>
<feature type="chain" id="PRO_5045072737" description="Peptidase inhibitor family I36" evidence="1">
    <location>
        <begin position="28"/>
        <end position="144"/>
    </location>
</feature>
<name>A0ABY9I5J8_9ACTN</name>
<gene>
    <name evidence="2" type="ORF">P8A22_20725</name>
</gene>
<protein>
    <recommendedName>
        <fullName evidence="4">Peptidase inhibitor family I36</fullName>
    </recommendedName>
</protein>
<feature type="signal peptide" evidence="1">
    <location>
        <begin position="1"/>
        <end position="27"/>
    </location>
</feature>
<sequence length="144" mass="14793">MRKTLVFAVASAAAVGSLFAFSAPAQAASGSCPKESSTGIGFCLYYNSGQAGAYYRWSGNTGGVSNLAGLVYPNNGAGAGQAVKNNSASASYTMGGGCVCSGEYVRVFYNSGYLGNYDTVTSNTDKALVKTYNQNASWSAYSNL</sequence>
<evidence type="ECO:0008006" key="4">
    <source>
        <dbReference type="Google" id="ProtNLM"/>
    </source>
</evidence>
<dbReference type="Proteomes" id="UP001229952">
    <property type="component" value="Chromosome"/>
</dbReference>
<accession>A0ABY9I5J8</accession>
<dbReference type="RefSeq" id="WP_124284461.1">
    <property type="nucleotide sequence ID" value="NZ_CP120992.1"/>
</dbReference>
<keyword evidence="1" id="KW-0732">Signal</keyword>
<evidence type="ECO:0000313" key="2">
    <source>
        <dbReference type="EMBL" id="WLQ42168.1"/>
    </source>
</evidence>
<dbReference type="EMBL" id="CP120992">
    <property type="protein sequence ID" value="WLQ42168.1"/>
    <property type="molecule type" value="Genomic_DNA"/>
</dbReference>